<feature type="domain" description="SAC" evidence="5">
    <location>
        <begin position="132"/>
        <end position="524"/>
    </location>
</feature>
<organism evidence="6 7">
    <name type="scientific">Sinocyclocheilus anshuiensis</name>
    <dbReference type="NCBI Taxonomy" id="1608454"/>
    <lineage>
        <taxon>Eukaryota</taxon>
        <taxon>Metazoa</taxon>
        <taxon>Chordata</taxon>
        <taxon>Craniata</taxon>
        <taxon>Vertebrata</taxon>
        <taxon>Euteleostomi</taxon>
        <taxon>Actinopterygii</taxon>
        <taxon>Neopterygii</taxon>
        <taxon>Teleostei</taxon>
        <taxon>Ostariophysi</taxon>
        <taxon>Cypriniformes</taxon>
        <taxon>Cyprinidae</taxon>
        <taxon>Cyprininae</taxon>
        <taxon>Sinocyclocheilus</taxon>
    </lineage>
</organism>
<gene>
    <name evidence="6" type="primary">fig4a</name>
</gene>
<evidence type="ECO:0000256" key="3">
    <source>
        <dbReference type="ARBA" id="ARBA00023136"/>
    </source>
</evidence>
<keyword evidence="2" id="KW-0378">Hydrolase</keyword>
<sequence length="882" mass="101288">MPVNAAVIRGVQKLVLYETRARYFLVGSNNAQTKHRVLKIDRTEPRDLVIIDDKVSCSQSSQTSMSFSALSCLSGFVRFLEGYYIVLITKRRRMADIGGHSIYKIEDTNMIYIPNDSVRVTHPDEARYVRIFQNVDLSSNFYFSYSYDLSHSLQCNMTLLQMPCDAGESEELNTSGRQDSFDIFEEEGLPTPVVHGLINEPYAKYVWNVRLLEKVKDIVHPDWLLYIIHGFCGQSKLLIYGRPVHVTLIARRSSRFAGTRFLKRGANCEGDVANEVETEQIIHDASVMSLTAGSFSSCVQVRGSVPLYWSQDISTMMPKPPIRLDQADPYAHVAALHFDQMLQRFGSPIIILNLVKKREKRKHEKILSEEFYPAITNLNQFLPPEHGIEYIAWDMARYTKSKLCNVLDRLSMIAENVVKRTGFFVNRPDFYCHTLRPDERWGDLGGKVTPNGRLQTGVLRTNCVDCLDRTNTAQFMVGKCALAYQLYALGMIDKPKLQFDTDCIRLFEELYEDHGDTLSLQYGGSQLVHRVKTYRKIAPWTQHSKDIMQTLSRYYSNAFSDADRQDAINLFLQVFQPSESKPHLWELPTDFYLHHSDTMVLPHQQHSYTHWWTDGVLTFLPSPYDEAHCEKNRRKVTVKRVNRFDESIDIYTEIFKPYELTSFDDTFSIAMTNSAREFMPKTVGLDPSPFTVRKPDESAKSVLGSKSSKEEAVLQRKTAASAPPPPSEEQISSSSEDDSEEEREDEGTASQRSTPIRLSEPSDSVRAHEVQHPETYGLNLLAIPPDEDILIYHRSEIQEKLFNIITIYNSCFLCEYVLNCNLFLAPVSLFPSDSIYEVSAPEVDIQSREVFECHVQTGRGWVRTLCQEDVLMYREYIKNRYM</sequence>
<keyword evidence="3" id="KW-0472">Membrane</keyword>
<evidence type="ECO:0000313" key="6">
    <source>
        <dbReference type="Ensembl" id="ENSSANP00000037844.1"/>
    </source>
</evidence>
<dbReference type="Ensembl" id="ENSSANT00000040279.1">
    <property type="protein sequence ID" value="ENSSANP00000037844.1"/>
    <property type="gene ID" value="ENSSANG00000019025.1"/>
</dbReference>
<reference evidence="6" key="2">
    <citation type="submission" date="2025-09" db="UniProtKB">
        <authorList>
            <consortium name="Ensembl"/>
        </authorList>
    </citation>
    <scope>IDENTIFICATION</scope>
</reference>
<dbReference type="GO" id="GO:0046856">
    <property type="term" value="P:phosphatidylinositol dephosphorylation"/>
    <property type="evidence" value="ECO:0007669"/>
    <property type="project" value="InterPro"/>
</dbReference>
<evidence type="ECO:0000313" key="7">
    <source>
        <dbReference type="Proteomes" id="UP000472260"/>
    </source>
</evidence>
<dbReference type="GO" id="GO:0043813">
    <property type="term" value="F:phosphatidylinositol-3,5-bisphosphate 5-phosphatase activity"/>
    <property type="evidence" value="ECO:0007669"/>
    <property type="project" value="InterPro"/>
</dbReference>
<evidence type="ECO:0000256" key="2">
    <source>
        <dbReference type="ARBA" id="ARBA00022801"/>
    </source>
</evidence>
<dbReference type="Pfam" id="PF02383">
    <property type="entry name" value="Syja_N"/>
    <property type="match status" value="1"/>
</dbReference>
<name>A0A671N4G6_9TELE</name>
<proteinExistence type="predicted"/>
<dbReference type="PANTHER" id="PTHR45738">
    <property type="entry name" value="POLYPHOSPHOINOSITIDE PHOSPHATASE"/>
    <property type="match status" value="1"/>
</dbReference>
<evidence type="ECO:0000259" key="5">
    <source>
        <dbReference type="PROSITE" id="PS50275"/>
    </source>
</evidence>
<dbReference type="GO" id="GO:0012505">
    <property type="term" value="C:endomembrane system"/>
    <property type="evidence" value="ECO:0007669"/>
    <property type="project" value="UniProtKB-SubCell"/>
</dbReference>
<comment type="subcellular location">
    <subcellularLocation>
        <location evidence="1">Endomembrane system</location>
    </subcellularLocation>
</comment>
<dbReference type="PANTHER" id="PTHR45738:SF5">
    <property type="entry name" value="POLYPHOSPHOINOSITIDE PHOSPHATASE"/>
    <property type="match status" value="1"/>
</dbReference>
<feature type="region of interest" description="Disordered" evidence="4">
    <location>
        <begin position="680"/>
        <end position="768"/>
    </location>
</feature>
<dbReference type="InterPro" id="IPR002013">
    <property type="entry name" value="SAC_dom"/>
</dbReference>
<dbReference type="AlphaFoldDB" id="A0A671N4G6"/>
<evidence type="ECO:0000256" key="1">
    <source>
        <dbReference type="ARBA" id="ARBA00004308"/>
    </source>
</evidence>
<dbReference type="PROSITE" id="PS50275">
    <property type="entry name" value="SAC"/>
    <property type="match status" value="1"/>
</dbReference>
<reference evidence="6" key="1">
    <citation type="submission" date="2025-08" db="UniProtKB">
        <authorList>
            <consortium name="Ensembl"/>
        </authorList>
    </citation>
    <scope>IDENTIFICATION</scope>
</reference>
<dbReference type="Proteomes" id="UP000472260">
    <property type="component" value="Unassembled WGS sequence"/>
</dbReference>
<evidence type="ECO:0000256" key="4">
    <source>
        <dbReference type="SAM" id="MobiDB-lite"/>
    </source>
</evidence>
<feature type="compositionally biased region" description="Acidic residues" evidence="4">
    <location>
        <begin position="735"/>
        <end position="747"/>
    </location>
</feature>
<accession>A0A671N4G6</accession>
<keyword evidence="7" id="KW-1185">Reference proteome</keyword>
<protein>
    <recommendedName>
        <fullName evidence="5">SAC domain-containing protein</fullName>
    </recommendedName>
</protein>
<dbReference type="InterPro" id="IPR043573">
    <property type="entry name" value="Fig4-like"/>
</dbReference>